<accession>A0A803NIF8</accession>
<evidence type="ECO:0000256" key="1">
    <source>
        <dbReference type="SAM" id="MobiDB-lite"/>
    </source>
</evidence>
<organism evidence="2 3">
    <name type="scientific">Cannabis sativa</name>
    <name type="common">Hemp</name>
    <name type="synonym">Marijuana</name>
    <dbReference type="NCBI Taxonomy" id="3483"/>
    <lineage>
        <taxon>Eukaryota</taxon>
        <taxon>Viridiplantae</taxon>
        <taxon>Streptophyta</taxon>
        <taxon>Embryophyta</taxon>
        <taxon>Tracheophyta</taxon>
        <taxon>Spermatophyta</taxon>
        <taxon>Magnoliopsida</taxon>
        <taxon>eudicotyledons</taxon>
        <taxon>Gunneridae</taxon>
        <taxon>Pentapetalae</taxon>
        <taxon>rosids</taxon>
        <taxon>fabids</taxon>
        <taxon>Rosales</taxon>
        <taxon>Cannabaceae</taxon>
        <taxon>Cannabis</taxon>
    </lineage>
</organism>
<keyword evidence="3" id="KW-1185">Reference proteome</keyword>
<name>A0A803NIF8_CANSA</name>
<proteinExistence type="predicted"/>
<protein>
    <submittedName>
        <fullName evidence="2">Uncharacterized protein</fullName>
    </submittedName>
</protein>
<dbReference type="EMBL" id="UZAU01000047">
    <property type="status" value="NOT_ANNOTATED_CDS"/>
    <property type="molecule type" value="Genomic_DNA"/>
</dbReference>
<dbReference type="EnsemblPlants" id="evm.model.01.1771">
    <property type="protein sequence ID" value="cds.evm.model.01.1771"/>
    <property type="gene ID" value="evm.TU.01.1771"/>
</dbReference>
<dbReference type="AlphaFoldDB" id="A0A803NIF8"/>
<dbReference type="Gramene" id="evm.model.01.1771">
    <property type="protein sequence ID" value="cds.evm.model.01.1771"/>
    <property type="gene ID" value="evm.TU.01.1771"/>
</dbReference>
<reference evidence="2" key="2">
    <citation type="submission" date="2021-03" db="UniProtKB">
        <authorList>
            <consortium name="EnsemblPlants"/>
        </authorList>
    </citation>
    <scope>IDENTIFICATION</scope>
</reference>
<evidence type="ECO:0000313" key="3">
    <source>
        <dbReference type="Proteomes" id="UP000596661"/>
    </source>
</evidence>
<evidence type="ECO:0000313" key="2">
    <source>
        <dbReference type="EnsemblPlants" id="cds.evm.model.01.1771"/>
    </source>
</evidence>
<feature type="region of interest" description="Disordered" evidence="1">
    <location>
        <begin position="450"/>
        <end position="470"/>
    </location>
</feature>
<dbReference type="Proteomes" id="UP000596661">
    <property type="component" value="Chromosome 1"/>
</dbReference>
<sequence>MKSKVEILESVQPSTMESQSRFRVLIPSMQPLDICSDFNLRPTSTGHRDAAKPNNTLEVNYNDYLSRWIGTRGIYSNTWTLFVVIMTPEEIIEHMVARKLEGMEAMINRIPGVPAPIKKSLASSFVDSPFVDALTLVEMPKKFVFPSMKMTIEDVLAKAQAQIKWKEDESNTHRAQGEWNTRTILCSGRVSPKGSTFKSRGLERRCARAQSDDVKLDGRTAGGGQGCPRVATDEVLIEAHVRGLQQDIALEAIVEATPSKVVAKYKGKGKAKNPPPAQIYATKAVQCNILGLMWRKLSIVEESSLVSTDEFSAIIWAYISSEAHLPLRTYFMKSIVQIEIAPFQFIPLTYKLFVAWYIFYNIFKFEVPILELILYLYVVKPQPIFPIEEGTYPSTELSNSRFHTNHLIDMFTDTPEEKMMRSLSDNITKFLSKTEGTKGKWKVKARASRTCKPRPPSTSSSFGVQEIPLL</sequence>
<reference evidence="2" key="1">
    <citation type="submission" date="2018-11" db="EMBL/GenBank/DDBJ databases">
        <authorList>
            <person name="Grassa J C."/>
        </authorList>
    </citation>
    <scope>NUCLEOTIDE SEQUENCE [LARGE SCALE GENOMIC DNA]</scope>
</reference>